<accession>A0A7C8MEV8</accession>
<evidence type="ECO:0000259" key="8">
    <source>
        <dbReference type="Pfam" id="PF20684"/>
    </source>
</evidence>
<evidence type="ECO:0000256" key="7">
    <source>
        <dbReference type="SAM" id="Phobius"/>
    </source>
</evidence>
<name>A0A7C8MEV8_9PLEO</name>
<evidence type="ECO:0000313" key="10">
    <source>
        <dbReference type="Proteomes" id="UP000481861"/>
    </source>
</evidence>
<keyword evidence="3 7" id="KW-1133">Transmembrane helix</keyword>
<evidence type="ECO:0000256" key="6">
    <source>
        <dbReference type="SAM" id="MobiDB-lite"/>
    </source>
</evidence>
<feature type="domain" description="Rhodopsin" evidence="8">
    <location>
        <begin position="43"/>
        <end position="283"/>
    </location>
</feature>
<feature type="transmembrane region" description="Helical" evidence="7">
    <location>
        <begin position="137"/>
        <end position="164"/>
    </location>
</feature>
<comment type="similarity">
    <text evidence="5">Belongs to the SAT4 family.</text>
</comment>
<dbReference type="EMBL" id="JAADJZ010000004">
    <property type="protein sequence ID" value="KAF2875959.1"/>
    <property type="molecule type" value="Genomic_DNA"/>
</dbReference>
<evidence type="ECO:0000256" key="2">
    <source>
        <dbReference type="ARBA" id="ARBA00022692"/>
    </source>
</evidence>
<dbReference type="Proteomes" id="UP000481861">
    <property type="component" value="Unassembled WGS sequence"/>
</dbReference>
<feature type="transmembrane region" description="Helical" evidence="7">
    <location>
        <begin position="62"/>
        <end position="83"/>
    </location>
</feature>
<dbReference type="InterPro" id="IPR049326">
    <property type="entry name" value="Rhodopsin_dom_fungi"/>
</dbReference>
<evidence type="ECO:0000256" key="4">
    <source>
        <dbReference type="ARBA" id="ARBA00023136"/>
    </source>
</evidence>
<dbReference type="PANTHER" id="PTHR33048:SF129">
    <property type="entry name" value="INTEGRAL MEMBRANE PROTEIN-RELATED"/>
    <property type="match status" value="1"/>
</dbReference>
<dbReference type="OrthoDB" id="5022096at2759"/>
<comment type="caution">
    <text evidence="9">The sequence shown here is derived from an EMBL/GenBank/DDBJ whole genome shotgun (WGS) entry which is preliminary data.</text>
</comment>
<evidence type="ECO:0000256" key="5">
    <source>
        <dbReference type="ARBA" id="ARBA00038359"/>
    </source>
</evidence>
<comment type="subcellular location">
    <subcellularLocation>
        <location evidence="1">Membrane</location>
        <topology evidence="1">Multi-pass membrane protein</topology>
    </subcellularLocation>
</comment>
<sequence length="399" mass="44363">MAAMPDLSLIPSPPSPAAQANARAFAGVVISLDIIATLVFAGRLWTRFFPVYRMRSDDYVILVGYVLIMVDSIVLFLAVPYSFGREVASITLADTQDSQRYAVISQPLWAWSMAAIKISVALMMLRLEQTKFWRRFLWGMVAVQMLLGIYNMLCALLQCIPLHAAWDPLKLVEAKCWSSAAIRANLYCISVVNVVTDFIMALLPISFLRHVQRPFRERAIIGGLMALGVFAGVASIIKVVASTRYGRTNDLSAEGIQVGMWSCIEELVAFIAACIPCLRSLFQQVLEHFGLVSTHGRKSTYNRTYGQMYGESGQLKVNKQRKPSLVSGGTAIRMKSMKSADAVSEENILTDDEVKNGEIWCTTEVHMQQEEAPRHDDAHKIGSLDRRTNASLSDEARMV</sequence>
<gene>
    <name evidence="9" type="ORF">BDV95DRAFT_591365</name>
</gene>
<feature type="transmembrane region" description="Helical" evidence="7">
    <location>
        <begin position="220"/>
        <end position="241"/>
    </location>
</feature>
<evidence type="ECO:0000256" key="1">
    <source>
        <dbReference type="ARBA" id="ARBA00004141"/>
    </source>
</evidence>
<evidence type="ECO:0000256" key="3">
    <source>
        <dbReference type="ARBA" id="ARBA00022989"/>
    </source>
</evidence>
<keyword evidence="2 7" id="KW-0812">Transmembrane</keyword>
<feature type="transmembrane region" description="Helical" evidence="7">
    <location>
        <begin position="184"/>
        <end position="208"/>
    </location>
</feature>
<evidence type="ECO:0000313" key="9">
    <source>
        <dbReference type="EMBL" id="KAF2875959.1"/>
    </source>
</evidence>
<feature type="transmembrane region" description="Helical" evidence="7">
    <location>
        <begin position="108"/>
        <end position="125"/>
    </location>
</feature>
<proteinExistence type="inferred from homology"/>
<keyword evidence="4 7" id="KW-0472">Membrane</keyword>
<dbReference type="PANTHER" id="PTHR33048">
    <property type="entry name" value="PTH11-LIKE INTEGRAL MEMBRANE PROTEIN (AFU_ORTHOLOGUE AFUA_5G11245)"/>
    <property type="match status" value="1"/>
</dbReference>
<protein>
    <recommendedName>
        <fullName evidence="8">Rhodopsin domain-containing protein</fullName>
    </recommendedName>
</protein>
<reference evidence="9 10" key="1">
    <citation type="submission" date="2020-01" db="EMBL/GenBank/DDBJ databases">
        <authorList>
            <consortium name="DOE Joint Genome Institute"/>
            <person name="Haridas S."/>
            <person name="Albert R."/>
            <person name="Binder M."/>
            <person name="Bloem J."/>
            <person name="Labutti K."/>
            <person name="Salamov A."/>
            <person name="Andreopoulos B."/>
            <person name="Baker S.E."/>
            <person name="Barry K."/>
            <person name="Bills G."/>
            <person name="Bluhm B.H."/>
            <person name="Cannon C."/>
            <person name="Castanera R."/>
            <person name="Culley D.E."/>
            <person name="Daum C."/>
            <person name="Ezra D."/>
            <person name="Gonzalez J.B."/>
            <person name="Henrissat B."/>
            <person name="Kuo A."/>
            <person name="Liang C."/>
            <person name="Lipzen A."/>
            <person name="Lutzoni F."/>
            <person name="Magnuson J."/>
            <person name="Mondo S."/>
            <person name="Nolan M."/>
            <person name="Ohm R."/>
            <person name="Pangilinan J."/>
            <person name="Park H.-J.H."/>
            <person name="Ramirez L."/>
            <person name="Alfaro M."/>
            <person name="Sun H."/>
            <person name="Tritt A."/>
            <person name="Yoshinaga Y."/>
            <person name="Zwiers L.-H.L."/>
            <person name="Turgeon B.G."/>
            <person name="Goodwin S.B."/>
            <person name="Spatafora J.W."/>
            <person name="Crous P.W."/>
            <person name="Grigoriev I.V."/>
        </authorList>
    </citation>
    <scope>NUCLEOTIDE SEQUENCE [LARGE SCALE GENOMIC DNA]</scope>
    <source>
        <strain evidence="9 10">CBS 611.86</strain>
    </source>
</reference>
<dbReference type="AlphaFoldDB" id="A0A7C8MEV8"/>
<feature type="region of interest" description="Disordered" evidence="6">
    <location>
        <begin position="368"/>
        <end position="399"/>
    </location>
</feature>
<organism evidence="9 10">
    <name type="scientific">Massariosphaeria phaeospora</name>
    <dbReference type="NCBI Taxonomy" id="100035"/>
    <lineage>
        <taxon>Eukaryota</taxon>
        <taxon>Fungi</taxon>
        <taxon>Dikarya</taxon>
        <taxon>Ascomycota</taxon>
        <taxon>Pezizomycotina</taxon>
        <taxon>Dothideomycetes</taxon>
        <taxon>Pleosporomycetidae</taxon>
        <taxon>Pleosporales</taxon>
        <taxon>Pleosporales incertae sedis</taxon>
        <taxon>Massariosphaeria</taxon>
    </lineage>
</organism>
<dbReference type="Pfam" id="PF20684">
    <property type="entry name" value="Fung_rhodopsin"/>
    <property type="match status" value="1"/>
</dbReference>
<dbReference type="InterPro" id="IPR052337">
    <property type="entry name" value="SAT4-like"/>
</dbReference>
<feature type="transmembrane region" description="Helical" evidence="7">
    <location>
        <begin position="20"/>
        <end position="41"/>
    </location>
</feature>
<dbReference type="GO" id="GO:0016020">
    <property type="term" value="C:membrane"/>
    <property type="evidence" value="ECO:0007669"/>
    <property type="project" value="UniProtKB-SubCell"/>
</dbReference>
<keyword evidence="10" id="KW-1185">Reference proteome</keyword>